<dbReference type="Gramene" id="EFJ29578">
    <property type="protein sequence ID" value="EFJ29578"/>
    <property type="gene ID" value="SELMODRAFT_410201"/>
</dbReference>
<feature type="disulfide bond" evidence="3">
    <location>
        <begin position="175"/>
        <end position="184"/>
    </location>
</feature>
<keyword evidence="6" id="KW-1185">Reference proteome</keyword>
<dbReference type="PROSITE" id="PS51367">
    <property type="entry name" value="THAUMATIN_2"/>
    <property type="match status" value="1"/>
</dbReference>
<dbReference type="InterPro" id="IPR037176">
    <property type="entry name" value="Osmotin/thaumatin-like_sf"/>
</dbReference>
<dbReference type="PANTHER" id="PTHR31048">
    <property type="entry name" value="OS03G0233200 PROTEIN"/>
    <property type="match status" value="1"/>
</dbReference>
<feature type="chain" id="PRO_5003121730" description="Thaumatin-like protein" evidence="4">
    <location>
        <begin position="20"/>
        <end position="293"/>
    </location>
</feature>
<evidence type="ECO:0000313" key="6">
    <source>
        <dbReference type="Proteomes" id="UP000001514"/>
    </source>
</evidence>
<dbReference type="AlphaFoldDB" id="D8RDZ1"/>
<organism evidence="6">
    <name type="scientific">Selaginella moellendorffii</name>
    <name type="common">Spikemoss</name>
    <dbReference type="NCBI Taxonomy" id="88036"/>
    <lineage>
        <taxon>Eukaryota</taxon>
        <taxon>Viridiplantae</taxon>
        <taxon>Streptophyta</taxon>
        <taxon>Embryophyta</taxon>
        <taxon>Tracheophyta</taxon>
        <taxon>Lycopodiopsida</taxon>
        <taxon>Selaginellales</taxon>
        <taxon>Selaginellaceae</taxon>
        <taxon>Selaginella</taxon>
    </lineage>
</organism>
<feature type="disulfide bond" evidence="3">
    <location>
        <begin position="91"/>
        <end position="97"/>
    </location>
</feature>
<feature type="disulfide bond" evidence="3">
    <location>
        <begin position="156"/>
        <end position="171"/>
    </location>
</feature>
<dbReference type="eggNOG" id="ENOG502QRXP">
    <property type="taxonomic scope" value="Eukaryota"/>
</dbReference>
<feature type="disulfide bond" evidence="3">
    <location>
        <begin position="148"/>
        <end position="208"/>
    </location>
</feature>
<dbReference type="EMBL" id="GL377577">
    <property type="protein sequence ID" value="EFJ29578.1"/>
    <property type="molecule type" value="Genomic_DNA"/>
</dbReference>
<evidence type="ECO:0008006" key="7">
    <source>
        <dbReference type="Google" id="ProtNLM"/>
    </source>
</evidence>
<dbReference type="FunCoup" id="D8RDZ1">
    <property type="interactions" value="2"/>
</dbReference>
<dbReference type="InterPro" id="IPR001938">
    <property type="entry name" value="Thaumatin"/>
</dbReference>
<dbReference type="PRINTS" id="PR00347">
    <property type="entry name" value="THAUMATIN"/>
</dbReference>
<dbReference type="GO" id="GO:0006952">
    <property type="term" value="P:defense response"/>
    <property type="evidence" value="ECO:0000318"/>
    <property type="project" value="GO_Central"/>
</dbReference>
<dbReference type="Proteomes" id="UP000001514">
    <property type="component" value="Unassembled WGS sequence"/>
</dbReference>
<name>D8RDZ1_SELML</name>
<dbReference type="SUPFAM" id="SSF49870">
    <property type="entry name" value="Osmotin, thaumatin-like protein"/>
    <property type="match status" value="1"/>
</dbReference>
<evidence type="ECO:0000256" key="2">
    <source>
        <dbReference type="ARBA" id="ARBA00023157"/>
    </source>
</evidence>
<gene>
    <name evidence="5" type="ORF">SELMODRAFT_410201</name>
</gene>
<evidence type="ECO:0000313" key="5">
    <source>
        <dbReference type="EMBL" id="EFJ29578.1"/>
    </source>
</evidence>
<keyword evidence="2 3" id="KW-1015">Disulfide bond</keyword>
<dbReference type="KEGG" id="smo:SELMODRAFT_410201"/>
<feature type="disulfide bond" evidence="3">
    <location>
        <begin position="185"/>
        <end position="195"/>
    </location>
</feature>
<evidence type="ECO:0000256" key="4">
    <source>
        <dbReference type="SAM" id="SignalP"/>
    </source>
</evidence>
<evidence type="ECO:0000256" key="3">
    <source>
        <dbReference type="PIRSR" id="PIRSR002703-1"/>
    </source>
</evidence>
<evidence type="ECO:0000256" key="1">
    <source>
        <dbReference type="ARBA" id="ARBA00010607"/>
    </source>
</evidence>
<dbReference type="PIRSF" id="PIRSF002703">
    <property type="entry name" value="Thaumatin"/>
    <property type="match status" value="1"/>
</dbReference>
<proteinExistence type="inferred from homology"/>
<dbReference type="InParanoid" id="D8RDZ1"/>
<feature type="disulfide bond" evidence="3">
    <location>
        <begin position="143"/>
        <end position="225"/>
    </location>
</feature>
<keyword evidence="4" id="KW-0732">Signal</keyword>
<feature type="signal peptide" evidence="4">
    <location>
        <begin position="1"/>
        <end position="19"/>
    </location>
</feature>
<protein>
    <recommendedName>
        <fullName evidence="7">Thaumatin-like protein</fullName>
    </recommendedName>
</protein>
<dbReference type="Gene3D" id="2.60.110.10">
    <property type="entry name" value="Thaumatin"/>
    <property type="match status" value="1"/>
</dbReference>
<reference evidence="5 6" key="1">
    <citation type="journal article" date="2011" name="Science">
        <title>The Selaginella genome identifies genetic changes associated with the evolution of vascular plants.</title>
        <authorList>
            <person name="Banks J.A."/>
            <person name="Nishiyama T."/>
            <person name="Hasebe M."/>
            <person name="Bowman J.L."/>
            <person name="Gribskov M."/>
            <person name="dePamphilis C."/>
            <person name="Albert V.A."/>
            <person name="Aono N."/>
            <person name="Aoyama T."/>
            <person name="Ambrose B.A."/>
            <person name="Ashton N.W."/>
            <person name="Axtell M.J."/>
            <person name="Barker E."/>
            <person name="Barker M.S."/>
            <person name="Bennetzen J.L."/>
            <person name="Bonawitz N.D."/>
            <person name="Chapple C."/>
            <person name="Cheng C."/>
            <person name="Correa L.G."/>
            <person name="Dacre M."/>
            <person name="DeBarry J."/>
            <person name="Dreyer I."/>
            <person name="Elias M."/>
            <person name="Engstrom E.M."/>
            <person name="Estelle M."/>
            <person name="Feng L."/>
            <person name="Finet C."/>
            <person name="Floyd S.K."/>
            <person name="Frommer W.B."/>
            <person name="Fujita T."/>
            <person name="Gramzow L."/>
            <person name="Gutensohn M."/>
            <person name="Harholt J."/>
            <person name="Hattori M."/>
            <person name="Heyl A."/>
            <person name="Hirai T."/>
            <person name="Hiwatashi Y."/>
            <person name="Ishikawa M."/>
            <person name="Iwata M."/>
            <person name="Karol K.G."/>
            <person name="Koehler B."/>
            <person name="Kolukisaoglu U."/>
            <person name="Kubo M."/>
            <person name="Kurata T."/>
            <person name="Lalonde S."/>
            <person name="Li K."/>
            <person name="Li Y."/>
            <person name="Litt A."/>
            <person name="Lyons E."/>
            <person name="Manning G."/>
            <person name="Maruyama T."/>
            <person name="Michael T.P."/>
            <person name="Mikami K."/>
            <person name="Miyazaki S."/>
            <person name="Morinaga S."/>
            <person name="Murata T."/>
            <person name="Mueller-Roeber B."/>
            <person name="Nelson D.R."/>
            <person name="Obara M."/>
            <person name="Oguri Y."/>
            <person name="Olmstead R.G."/>
            <person name="Onodera N."/>
            <person name="Petersen B.L."/>
            <person name="Pils B."/>
            <person name="Prigge M."/>
            <person name="Rensing S.A."/>
            <person name="Riano-Pachon D.M."/>
            <person name="Roberts A.W."/>
            <person name="Sato Y."/>
            <person name="Scheller H.V."/>
            <person name="Schulz B."/>
            <person name="Schulz C."/>
            <person name="Shakirov E.V."/>
            <person name="Shibagaki N."/>
            <person name="Shinohara N."/>
            <person name="Shippen D.E."/>
            <person name="Soerensen I."/>
            <person name="Sotooka R."/>
            <person name="Sugimoto N."/>
            <person name="Sugita M."/>
            <person name="Sumikawa N."/>
            <person name="Tanurdzic M."/>
            <person name="Theissen G."/>
            <person name="Ulvskov P."/>
            <person name="Wakazuki S."/>
            <person name="Weng J.K."/>
            <person name="Willats W.W."/>
            <person name="Wipf D."/>
            <person name="Wolf P.G."/>
            <person name="Yang L."/>
            <person name="Zimmer A.D."/>
            <person name="Zhu Q."/>
            <person name="Mitros T."/>
            <person name="Hellsten U."/>
            <person name="Loque D."/>
            <person name="Otillar R."/>
            <person name="Salamov A."/>
            <person name="Schmutz J."/>
            <person name="Shapiro H."/>
            <person name="Lindquist E."/>
            <person name="Lucas S."/>
            <person name="Rokhsar D."/>
            <person name="Grigoriev I.V."/>
        </authorList>
    </citation>
    <scope>NUCLEOTIDE SEQUENCE [LARGE SCALE GENOMIC DNA]</scope>
</reference>
<accession>D8RDZ1</accession>
<dbReference type="HOGENOM" id="CLU_043181_0_1_1"/>
<feature type="disulfide bond" evidence="3">
    <location>
        <begin position="75"/>
        <end position="86"/>
    </location>
</feature>
<dbReference type="CDD" id="cd09218">
    <property type="entry name" value="TLP-PA"/>
    <property type="match status" value="1"/>
</dbReference>
<dbReference type="FunFam" id="2.60.110.10:FF:000002">
    <property type="entry name" value="Thaumatin-like protein 1a"/>
    <property type="match status" value="1"/>
</dbReference>
<comment type="similarity">
    <text evidence="1">Belongs to the thaumatin family.</text>
</comment>
<dbReference type="SMART" id="SM00205">
    <property type="entry name" value="THN"/>
    <property type="match status" value="1"/>
</dbReference>
<feature type="disulfide bond" evidence="3">
    <location>
        <begin position="28"/>
        <end position="236"/>
    </location>
</feature>
<sequence>MAATALLVLLSIALHNAGAVTIAINNSCPFPVWPGWISGEGGELPQLGAQLESMQSMQLDVPRGWGGRFWGRTGCLFDTATGRGTCQTGDCGNSLACGAAGGIPPVTLTEFKLNGYDARDFYDVSLVDGYNLPVRVTPSDARCPAVGCHSDVNANCPRELQVAIHGRVVGCKSACEAFQTDAFCCRGAHSQSQSCSPTQYSRIFKQHCPQAYSYAYDDLSSTFTCASGAGYAIEFCPSGAGAQQQQRRRPPRRHGLEDIVLNAAGHGGRARAVNSSRGGARYHHLQGHHHHQR</sequence>
<dbReference type="Pfam" id="PF00314">
    <property type="entry name" value="Thaumatin"/>
    <property type="match status" value="1"/>
</dbReference>